<dbReference type="SUPFAM" id="SSF48264">
    <property type="entry name" value="Cytochrome P450"/>
    <property type="match status" value="1"/>
</dbReference>
<dbReference type="InterPro" id="IPR002401">
    <property type="entry name" value="Cyt_P450_E_grp-I"/>
</dbReference>
<dbReference type="GO" id="GO:0004497">
    <property type="term" value="F:monooxygenase activity"/>
    <property type="evidence" value="ECO:0007669"/>
    <property type="project" value="UniProtKB-KW"/>
</dbReference>
<proteinExistence type="inferred from homology"/>
<evidence type="ECO:0000256" key="11">
    <source>
        <dbReference type="PIRSR" id="PIRSR602401-1"/>
    </source>
</evidence>
<evidence type="ECO:0000256" key="8">
    <source>
        <dbReference type="ARBA" id="ARBA00023004"/>
    </source>
</evidence>
<keyword evidence="15" id="KW-1185">Reference proteome</keyword>
<feature type="transmembrane region" description="Helical" evidence="13">
    <location>
        <begin position="12"/>
        <end position="30"/>
    </location>
</feature>
<comment type="similarity">
    <text evidence="2 12">Belongs to the cytochrome P450 family.</text>
</comment>
<evidence type="ECO:0000256" key="5">
    <source>
        <dbReference type="ARBA" id="ARBA00022723"/>
    </source>
</evidence>
<dbReference type="FunFam" id="1.10.630.10:FF:000029">
    <property type="entry name" value="Cytochrome P450 734A1"/>
    <property type="match status" value="1"/>
</dbReference>
<dbReference type="AlphaFoldDB" id="A0AAQ3KHC4"/>
<evidence type="ECO:0000256" key="6">
    <source>
        <dbReference type="ARBA" id="ARBA00022989"/>
    </source>
</evidence>
<evidence type="ECO:0000256" key="9">
    <source>
        <dbReference type="ARBA" id="ARBA00023033"/>
    </source>
</evidence>
<keyword evidence="8 11" id="KW-0408">Iron</keyword>
<dbReference type="GO" id="GO:0010268">
    <property type="term" value="P:brassinosteroid homeostasis"/>
    <property type="evidence" value="ECO:0007669"/>
    <property type="project" value="TreeGrafter"/>
</dbReference>
<comment type="subcellular location">
    <subcellularLocation>
        <location evidence="1">Membrane</location>
        <topology evidence="1">Single-pass membrane protein</topology>
    </subcellularLocation>
</comment>
<evidence type="ECO:0000313" key="15">
    <source>
        <dbReference type="Proteomes" id="UP001327560"/>
    </source>
</evidence>
<dbReference type="InterPro" id="IPR001128">
    <property type="entry name" value="Cyt_P450"/>
</dbReference>
<dbReference type="GO" id="GO:0016705">
    <property type="term" value="F:oxidoreductase activity, acting on paired donors, with incorporation or reduction of molecular oxygen"/>
    <property type="evidence" value="ECO:0007669"/>
    <property type="project" value="InterPro"/>
</dbReference>
<evidence type="ECO:0000256" key="13">
    <source>
        <dbReference type="SAM" id="Phobius"/>
    </source>
</evidence>
<feature type="binding site" description="axial binding residue" evidence="11">
    <location>
        <position position="466"/>
    </location>
    <ligand>
        <name>heme</name>
        <dbReference type="ChEBI" id="CHEBI:30413"/>
    </ligand>
    <ligandPart>
        <name>Fe</name>
        <dbReference type="ChEBI" id="CHEBI:18248"/>
    </ligandPart>
</feature>
<keyword evidence="10 13" id="KW-0472">Membrane</keyword>
<comment type="cofactor">
    <cofactor evidence="11">
        <name>heme</name>
        <dbReference type="ChEBI" id="CHEBI:30413"/>
    </cofactor>
</comment>
<dbReference type="PRINTS" id="PR00463">
    <property type="entry name" value="EP450I"/>
</dbReference>
<dbReference type="PRINTS" id="PR00385">
    <property type="entry name" value="P450"/>
</dbReference>
<organism evidence="14 15">
    <name type="scientific">Canna indica</name>
    <name type="common">Indian-shot</name>
    <dbReference type="NCBI Taxonomy" id="4628"/>
    <lineage>
        <taxon>Eukaryota</taxon>
        <taxon>Viridiplantae</taxon>
        <taxon>Streptophyta</taxon>
        <taxon>Embryophyta</taxon>
        <taxon>Tracheophyta</taxon>
        <taxon>Spermatophyta</taxon>
        <taxon>Magnoliopsida</taxon>
        <taxon>Liliopsida</taxon>
        <taxon>Zingiberales</taxon>
        <taxon>Cannaceae</taxon>
        <taxon>Canna</taxon>
    </lineage>
</organism>
<evidence type="ECO:0000256" key="3">
    <source>
        <dbReference type="ARBA" id="ARBA00022617"/>
    </source>
</evidence>
<dbReference type="PROSITE" id="PS00086">
    <property type="entry name" value="CYTOCHROME_P450"/>
    <property type="match status" value="1"/>
</dbReference>
<accession>A0AAQ3KHC4</accession>
<dbReference type="InterPro" id="IPR050665">
    <property type="entry name" value="Cytochrome_P450_Monooxygen"/>
</dbReference>
<dbReference type="PANTHER" id="PTHR24282">
    <property type="entry name" value="CYTOCHROME P450 FAMILY MEMBER"/>
    <property type="match status" value="1"/>
</dbReference>
<dbReference type="InterPro" id="IPR036396">
    <property type="entry name" value="Cyt_P450_sf"/>
</dbReference>
<name>A0AAQ3KHC4_9LILI</name>
<evidence type="ECO:0000256" key="1">
    <source>
        <dbReference type="ARBA" id="ARBA00004167"/>
    </source>
</evidence>
<keyword evidence="4 13" id="KW-0812">Transmembrane</keyword>
<reference evidence="14 15" key="1">
    <citation type="submission" date="2023-10" db="EMBL/GenBank/DDBJ databases">
        <title>Chromosome-scale genome assembly provides insights into flower coloration mechanisms of Canna indica.</title>
        <authorList>
            <person name="Li C."/>
        </authorList>
    </citation>
    <scope>NUCLEOTIDE SEQUENCE [LARGE SCALE GENOMIC DNA]</scope>
    <source>
        <tissue evidence="14">Flower</tissue>
    </source>
</reference>
<keyword evidence="5 11" id="KW-0479">Metal-binding</keyword>
<keyword evidence="9 12" id="KW-0503">Monooxygenase</keyword>
<dbReference type="Gene3D" id="1.10.630.10">
    <property type="entry name" value="Cytochrome P450"/>
    <property type="match status" value="1"/>
</dbReference>
<keyword evidence="6 13" id="KW-1133">Transmembrane helix</keyword>
<dbReference type="GO" id="GO:0020037">
    <property type="term" value="F:heme binding"/>
    <property type="evidence" value="ECO:0007669"/>
    <property type="project" value="InterPro"/>
</dbReference>
<sequence>MRDSVSLDGWWSLPLLAAAGLCVFIALRVAEGLWWRPRRLEKHFARQGIRGPPYRFFVGCLKELVGLMMEASSKPMSLQNPHDILQRVLPFYHHWRKTYGSTFLLWFGPTARVTVADPDLIREIFLSRAELFEKYEAPPLLHQQEGDGLLNLSGEKWALHKKILTPTFHTDNLKLLIPFIGATVMGMVDKLRSSGELEIDVSEWFQTVAEDGIARVAFGRSVDEGLSVFQLQSQQMLFAAEAFRKVFIPGYRFLPTKMNARSWRLEKEIRRRLAALIRRRREIISDDDSGGAGGGDRKAKDLLGVMLNAEGITAGDIVEECKTFFFAGKQTTSYLLTWATVLLAMHPDWQERGRAEVLRVCGSRDVPTRDQLADLKTLGLIIQEVLRLYPPTAATIRRARADVELGGYRIPRGTELLIPIMAVHHDEELWGPDAVRFDPERFAGGASRAARIPHSFIPFGLGARVCIGQNLALLETKLTLAIILQRLSFRLSPSYVHAPTVLLFVYPQYGAQILFRSLDPGA</sequence>
<keyword evidence="7 12" id="KW-0560">Oxidoreductase</keyword>
<gene>
    <name evidence="14" type="ORF">Cni_G17612</name>
</gene>
<dbReference type="EMBL" id="CP136894">
    <property type="protein sequence ID" value="WOL08859.1"/>
    <property type="molecule type" value="Genomic_DNA"/>
</dbReference>
<dbReference type="Pfam" id="PF00067">
    <property type="entry name" value="p450"/>
    <property type="match status" value="1"/>
</dbReference>
<evidence type="ECO:0000313" key="14">
    <source>
        <dbReference type="EMBL" id="WOL08859.1"/>
    </source>
</evidence>
<dbReference type="PANTHER" id="PTHR24282:SF224">
    <property type="entry name" value="CYTOCHROME P450 734A1"/>
    <property type="match status" value="1"/>
</dbReference>
<dbReference type="InterPro" id="IPR017972">
    <property type="entry name" value="Cyt_P450_CS"/>
</dbReference>
<evidence type="ECO:0000256" key="12">
    <source>
        <dbReference type="RuleBase" id="RU000461"/>
    </source>
</evidence>
<evidence type="ECO:0000256" key="10">
    <source>
        <dbReference type="ARBA" id="ARBA00023136"/>
    </source>
</evidence>
<keyword evidence="3 11" id="KW-0349">Heme</keyword>
<evidence type="ECO:0000256" key="2">
    <source>
        <dbReference type="ARBA" id="ARBA00010617"/>
    </source>
</evidence>
<protein>
    <submittedName>
        <fullName evidence="14">Cytochrome P450</fullName>
    </submittedName>
</protein>
<dbReference type="GO" id="GO:0005506">
    <property type="term" value="F:iron ion binding"/>
    <property type="evidence" value="ECO:0007669"/>
    <property type="project" value="InterPro"/>
</dbReference>
<dbReference type="Proteomes" id="UP001327560">
    <property type="component" value="Chromosome 5"/>
</dbReference>
<evidence type="ECO:0000256" key="4">
    <source>
        <dbReference type="ARBA" id="ARBA00022692"/>
    </source>
</evidence>
<dbReference type="GO" id="GO:0016020">
    <property type="term" value="C:membrane"/>
    <property type="evidence" value="ECO:0007669"/>
    <property type="project" value="UniProtKB-SubCell"/>
</dbReference>
<evidence type="ECO:0000256" key="7">
    <source>
        <dbReference type="ARBA" id="ARBA00023002"/>
    </source>
</evidence>
<dbReference type="GO" id="GO:0016131">
    <property type="term" value="P:brassinosteroid metabolic process"/>
    <property type="evidence" value="ECO:0007669"/>
    <property type="project" value="TreeGrafter"/>
</dbReference>